<dbReference type="EMBL" id="KV454012">
    <property type="protein sequence ID" value="ODV97241.1"/>
    <property type="molecule type" value="Genomic_DNA"/>
</dbReference>
<sequence>MASRRLVPGKPVIASKEDNQFKEALKLYEQKQYKKSTKILDQILKKNSGNLESL</sequence>
<reference evidence="2" key="1">
    <citation type="submission" date="2016-05" db="EMBL/GenBank/DDBJ databases">
        <title>Comparative genomics of biotechnologically important yeasts.</title>
        <authorList>
            <consortium name="DOE Joint Genome Institute"/>
            <person name="Riley R."/>
            <person name="Haridas S."/>
            <person name="Wolfe K.H."/>
            <person name="Lopes M.R."/>
            <person name="Hittinger C.T."/>
            <person name="Goker M."/>
            <person name="Salamov A."/>
            <person name="Wisecaver J."/>
            <person name="Long T.M."/>
            <person name="Aerts A.L."/>
            <person name="Barry K."/>
            <person name="Choi C."/>
            <person name="Clum A."/>
            <person name="Coughlan A.Y."/>
            <person name="Deshpande S."/>
            <person name="Douglass A.P."/>
            <person name="Hanson S.J."/>
            <person name="Klenk H.-P."/>
            <person name="Labutti K."/>
            <person name="Lapidus A."/>
            <person name="Lindquist E."/>
            <person name="Lipzen A."/>
            <person name="Meier-Kolthoff J.P."/>
            <person name="Ohm R.A."/>
            <person name="Otillar R.P."/>
            <person name="Pangilinan J."/>
            <person name="Peng Y."/>
            <person name="Rokas A."/>
            <person name="Rosa C.A."/>
            <person name="Scheuner C."/>
            <person name="Sibirny A.A."/>
            <person name="Slot J.C."/>
            <person name="Stielow J.B."/>
            <person name="Sun H."/>
            <person name="Kurtzman C.P."/>
            <person name="Blackwell M."/>
            <person name="Grigoriev I.V."/>
            <person name="Jeffries T.W."/>
        </authorList>
    </citation>
    <scope>NUCLEOTIDE SEQUENCE [LARGE SCALE GENOMIC DNA]</scope>
    <source>
        <strain evidence="2">NRRL Y-2460</strain>
    </source>
</reference>
<dbReference type="AlphaFoldDB" id="A0A1E4TZR6"/>
<dbReference type="STRING" id="669874.A0A1E4TZR6"/>
<keyword evidence="2" id="KW-1185">Reference proteome</keyword>
<gene>
    <name evidence="1" type="ORF">PACTADRAFT_48986</name>
</gene>
<evidence type="ECO:0008006" key="3">
    <source>
        <dbReference type="Google" id="ProtNLM"/>
    </source>
</evidence>
<accession>A0A1E4TZR6</accession>
<protein>
    <recommendedName>
        <fullName evidence="3">Tetratricopeptide repeat protein</fullName>
    </recommendedName>
</protein>
<proteinExistence type="predicted"/>
<dbReference type="OrthoDB" id="10263032at2759"/>
<evidence type="ECO:0000313" key="2">
    <source>
        <dbReference type="Proteomes" id="UP000094236"/>
    </source>
</evidence>
<evidence type="ECO:0000313" key="1">
    <source>
        <dbReference type="EMBL" id="ODV97241.1"/>
    </source>
</evidence>
<feature type="non-terminal residue" evidence="1">
    <location>
        <position position="54"/>
    </location>
</feature>
<dbReference type="Gene3D" id="1.25.40.1040">
    <property type="match status" value="1"/>
</dbReference>
<name>A0A1E4TZR6_PACTA</name>
<organism evidence="1 2">
    <name type="scientific">Pachysolen tannophilus NRRL Y-2460</name>
    <dbReference type="NCBI Taxonomy" id="669874"/>
    <lineage>
        <taxon>Eukaryota</taxon>
        <taxon>Fungi</taxon>
        <taxon>Dikarya</taxon>
        <taxon>Ascomycota</taxon>
        <taxon>Saccharomycotina</taxon>
        <taxon>Pichiomycetes</taxon>
        <taxon>Pachysolenaceae</taxon>
        <taxon>Pachysolen</taxon>
    </lineage>
</organism>
<dbReference type="Proteomes" id="UP000094236">
    <property type="component" value="Unassembled WGS sequence"/>
</dbReference>